<sequence length="181" mass="19640">GLPNCQVLDTTRSSRQTTLFSKFGIGPKSTQLKADFTAHSFAPTAVRSLVASIKKSTHSLPPFRLPRSINLTKAISNWFSDPTVPAIAIEKILHISIPYGMRVAGKNAILDYVLGQTKGHSGATTIQTTPEYAALLTRNTYAVSAAYLSSHHHKSIRNMAAATTMYQMLTRPGALAVRGTW</sequence>
<dbReference type="AlphaFoldDB" id="A0A1B6KVB1"/>
<dbReference type="EMBL" id="GEBQ01024581">
    <property type="protein sequence ID" value="JAT15396.1"/>
    <property type="molecule type" value="Transcribed_RNA"/>
</dbReference>
<name>A0A1B6KVB1_9HEMI</name>
<reference evidence="1" key="1">
    <citation type="submission" date="2015-11" db="EMBL/GenBank/DDBJ databases">
        <title>De novo transcriptome assembly of four potential Pierce s Disease insect vectors from Arizona vineyards.</title>
        <authorList>
            <person name="Tassone E.E."/>
        </authorList>
    </citation>
    <scope>NUCLEOTIDE SEQUENCE</scope>
</reference>
<evidence type="ECO:0000313" key="1">
    <source>
        <dbReference type="EMBL" id="JAT15396.1"/>
    </source>
</evidence>
<feature type="non-terminal residue" evidence="1">
    <location>
        <position position="1"/>
    </location>
</feature>
<proteinExistence type="predicted"/>
<organism evidence="1">
    <name type="scientific">Graphocephala atropunctata</name>
    <dbReference type="NCBI Taxonomy" id="36148"/>
    <lineage>
        <taxon>Eukaryota</taxon>
        <taxon>Metazoa</taxon>
        <taxon>Ecdysozoa</taxon>
        <taxon>Arthropoda</taxon>
        <taxon>Hexapoda</taxon>
        <taxon>Insecta</taxon>
        <taxon>Pterygota</taxon>
        <taxon>Neoptera</taxon>
        <taxon>Paraneoptera</taxon>
        <taxon>Hemiptera</taxon>
        <taxon>Auchenorrhyncha</taxon>
        <taxon>Membracoidea</taxon>
        <taxon>Cicadellidae</taxon>
        <taxon>Cicadellinae</taxon>
        <taxon>Cicadellini</taxon>
        <taxon>Graphocephala</taxon>
    </lineage>
</organism>
<accession>A0A1B6KVB1</accession>
<gene>
    <name evidence="1" type="ORF">g.9097</name>
</gene>
<protein>
    <submittedName>
        <fullName evidence="1">Uncharacterized protein</fullName>
    </submittedName>
</protein>